<dbReference type="InterPro" id="IPR010935">
    <property type="entry name" value="SMC_hinge"/>
</dbReference>
<dbReference type="Gene3D" id="3.30.70.1620">
    <property type="match status" value="1"/>
</dbReference>
<accession>A0A0J7K0R6</accession>
<evidence type="ECO:0000256" key="1">
    <source>
        <dbReference type="SAM" id="Coils"/>
    </source>
</evidence>
<feature type="domain" description="SMC hinge" evidence="2">
    <location>
        <begin position="226"/>
        <end position="346"/>
    </location>
</feature>
<dbReference type="GO" id="GO:0051276">
    <property type="term" value="P:chromosome organization"/>
    <property type="evidence" value="ECO:0007669"/>
    <property type="project" value="InterPro"/>
</dbReference>
<dbReference type="InterPro" id="IPR036277">
    <property type="entry name" value="SMC_hinge_sf"/>
</dbReference>
<feature type="coiled-coil region" evidence="1">
    <location>
        <begin position="94"/>
        <end position="177"/>
    </location>
</feature>
<keyword evidence="1" id="KW-0175">Coiled coil</keyword>
<dbReference type="SMART" id="SM00968">
    <property type="entry name" value="SMC_hinge"/>
    <property type="match status" value="1"/>
</dbReference>
<sequence>MLESLEQELQEFEKKQYKFSAEINSNKENIKVAKKTMDQIKINIADDKNALVLKEKELDKVGGLFQKLKEMDQKDTEALLKAQEKYQKISAGLLESEDGKNATLEQQLINAKQSITQAQTELKQCEMTLNHNRQQLNKKQKDMHSTENEYKKYNMDLEKKEKELKNLENELQKLNYKDGYSEDLKNQRNTLMAEIRPLREKVDQFESRYSQTRFEYRNPESNFNAKSVKGIVCKLINLKDKSAAYALEVAAGGKLYNVIVDTEVTSKKLLQYGQLQQRVTIIPLNRVSGKFMDQQTIALAEKLVGKENVQPALTLLDFPNEITPAITWIFGQIFVCKNMETAKKIAFHERIMKKCVTLEGDLFDPAGTLSGGAPAKSGSILLKLEELKEIQNELNKKEYLLKDVETALSNVAQTAEKYAVLKQKYDLLTYEIDMIRQSLQQTSYHKIKEEVDSLNATIKELTQRITAAKNLEKDSTKRAKDIEIQLKDAVNVRDKQLKEAENQLNVLKKKAEQSRKEWQNREQESETLELEIKELKKTIESGNEQLLQAEEKSNLFEQKGETLQQELEETKDKVKELQNSIKEQKNIINQQNKDIQGLITRKEDIIKQNKELELDIKKLNHEINDIKKCAADCKHKVLELTRKYEWIEQEKAYFGKEGI</sequence>
<dbReference type="PANTHER" id="PTHR43977">
    <property type="entry name" value="STRUCTURAL MAINTENANCE OF CHROMOSOMES PROTEIN 3"/>
    <property type="match status" value="1"/>
</dbReference>
<dbReference type="Gene3D" id="1.20.1060.20">
    <property type="match status" value="1"/>
</dbReference>
<dbReference type="GO" id="GO:0005524">
    <property type="term" value="F:ATP binding"/>
    <property type="evidence" value="ECO:0007669"/>
    <property type="project" value="InterPro"/>
</dbReference>
<gene>
    <name evidence="3" type="ORF">RF55_18581</name>
</gene>
<name>A0A0J7K0R6_LASNI</name>
<feature type="coiled-coil region" evidence="1">
    <location>
        <begin position="444"/>
        <end position="629"/>
    </location>
</feature>
<dbReference type="GO" id="GO:0005694">
    <property type="term" value="C:chromosome"/>
    <property type="evidence" value="ECO:0007669"/>
    <property type="project" value="InterPro"/>
</dbReference>
<dbReference type="Proteomes" id="UP000036403">
    <property type="component" value="Unassembled WGS sequence"/>
</dbReference>
<dbReference type="SUPFAM" id="SSF75553">
    <property type="entry name" value="Smc hinge domain"/>
    <property type="match status" value="1"/>
</dbReference>
<dbReference type="PaxDb" id="67767-A0A0J7K0R6"/>
<keyword evidence="4" id="KW-1185">Reference proteome</keyword>
<dbReference type="SUPFAM" id="SSF57997">
    <property type="entry name" value="Tropomyosin"/>
    <property type="match status" value="1"/>
</dbReference>
<reference evidence="3 4" key="1">
    <citation type="submission" date="2015-04" db="EMBL/GenBank/DDBJ databases">
        <title>Lasius niger genome sequencing.</title>
        <authorList>
            <person name="Konorov E.A."/>
            <person name="Nikitin M.A."/>
            <person name="Kirill M.V."/>
            <person name="Chang P."/>
        </authorList>
    </citation>
    <scope>NUCLEOTIDE SEQUENCE [LARGE SCALE GENOMIC DNA]</scope>
    <source>
        <tissue evidence="3">Whole</tissue>
    </source>
</reference>
<evidence type="ECO:0000313" key="3">
    <source>
        <dbReference type="EMBL" id="KMQ84023.1"/>
    </source>
</evidence>
<organism evidence="3 4">
    <name type="scientific">Lasius niger</name>
    <name type="common">Black garden ant</name>
    <dbReference type="NCBI Taxonomy" id="67767"/>
    <lineage>
        <taxon>Eukaryota</taxon>
        <taxon>Metazoa</taxon>
        <taxon>Ecdysozoa</taxon>
        <taxon>Arthropoda</taxon>
        <taxon>Hexapoda</taxon>
        <taxon>Insecta</taxon>
        <taxon>Pterygota</taxon>
        <taxon>Neoptera</taxon>
        <taxon>Endopterygota</taxon>
        <taxon>Hymenoptera</taxon>
        <taxon>Apocrita</taxon>
        <taxon>Aculeata</taxon>
        <taxon>Formicoidea</taxon>
        <taxon>Formicidae</taxon>
        <taxon>Formicinae</taxon>
        <taxon>Lasius</taxon>
        <taxon>Lasius</taxon>
    </lineage>
</organism>
<dbReference type="FunFam" id="1.20.1060.20:FF:000005">
    <property type="entry name" value="Structural maintenance of chromosomes 2"/>
    <property type="match status" value="1"/>
</dbReference>
<comment type="caution">
    <text evidence="3">The sequence shown here is derived from an EMBL/GenBank/DDBJ whole genome shotgun (WGS) entry which is preliminary data.</text>
</comment>
<dbReference type="Pfam" id="PF06470">
    <property type="entry name" value="SMC_hinge"/>
    <property type="match status" value="1"/>
</dbReference>
<proteinExistence type="predicted"/>
<dbReference type="AlphaFoldDB" id="A0A0J7K0R6"/>
<dbReference type="OrthoDB" id="10255539at2759"/>
<protein>
    <submittedName>
        <fullName evidence="3">Structural maintenance of chromosomes protein 2</fullName>
    </submittedName>
</protein>
<dbReference type="STRING" id="67767.A0A0J7K0R6"/>
<evidence type="ECO:0000259" key="2">
    <source>
        <dbReference type="SMART" id="SM00968"/>
    </source>
</evidence>
<dbReference type="EMBL" id="LBMM01017612">
    <property type="protein sequence ID" value="KMQ84023.1"/>
    <property type="molecule type" value="Genomic_DNA"/>
</dbReference>
<evidence type="ECO:0000313" key="4">
    <source>
        <dbReference type="Proteomes" id="UP000036403"/>
    </source>
</evidence>